<dbReference type="AlphaFoldDB" id="A0A6A6U1W3"/>
<dbReference type="PANTHER" id="PTHR10527">
    <property type="entry name" value="IMPORTIN BETA"/>
    <property type="match status" value="1"/>
</dbReference>
<keyword evidence="9" id="KW-1185">Reference proteome</keyword>
<feature type="compositionally biased region" description="Polar residues" evidence="6">
    <location>
        <begin position="364"/>
        <end position="374"/>
    </location>
</feature>
<name>A0A6A6U1W3_9PEZI</name>
<dbReference type="Pfam" id="PF13513">
    <property type="entry name" value="HEAT_EZ"/>
    <property type="match status" value="2"/>
</dbReference>
<dbReference type="FunFam" id="1.25.10.10:FF:000219">
    <property type="entry name" value="Importin subunit beta-2"/>
    <property type="match status" value="1"/>
</dbReference>
<dbReference type="GO" id="GO:0031267">
    <property type="term" value="F:small GTPase binding"/>
    <property type="evidence" value="ECO:0007669"/>
    <property type="project" value="InterPro"/>
</dbReference>
<dbReference type="InterPro" id="IPR016024">
    <property type="entry name" value="ARM-type_fold"/>
</dbReference>
<evidence type="ECO:0000256" key="5">
    <source>
        <dbReference type="ARBA" id="ARBA00022927"/>
    </source>
</evidence>
<dbReference type="FunFam" id="1.25.10.10:FF:000313">
    <property type="entry name" value="Importin beta-2 subunit, putative"/>
    <property type="match status" value="1"/>
</dbReference>
<evidence type="ECO:0000256" key="1">
    <source>
        <dbReference type="ARBA" id="ARBA00004496"/>
    </source>
</evidence>
<evidence type="ECO:0000256" key="4">
    <source>
        <dbReference type="ARBA" id="ARBA00022737"/>
    </source>
</evidence>
<gene>
    <name evidence="8" type="ORF">BT63DRAFT_69191</name>
</gene>
<dbReference type="OrthoDB" id="951172at2759"/>
<evidence type="ECO:0000259" key="7">
    <source>
        <dbReference type="PROSITE" id="PS50166"/>
    </source>
</evidence>
<dbReference type="PROSITE" id="PS50166">
    <property type="entry name" value="IMPORTIN_B_NT"/>
    <property type="match status" value="1"/>
</dbReference>
<evidence type="ECO:0000256" key="3">
    <source>
        <dbReference type="ARBA" id="ARBA00022490"/>
    </source>
</evidence>
<dbReference type="Gene3D" id="1.25.10.10">
    <property type="entry name" value="Leucine-rich Repeat Variant"/>
    <property type="match status" value="2"/>
</dbReference>
<dbReference type="SUPFAM" id="SSF48371">
    <property type="entry name" value="ARM repeat"/>
    <property type="match status" value="1"/>
</dbReference>
<feature type="domain" description="Importin N-terminal" evidence="7">
    <location>
        <begin position="32"/>
        <end position="109"/>
    </location>
</feature>
<keyword evidence="4" id="KW-0677">Repeat</keyword>
<keyword evidence="3" id="KW-0963">Cytoplasm</keyword>
<dbReference type="GO" id="GO:0006606">
    <property type="term" value="P:protein import into nucleus"/>
    <property type="evidence" value="ECO:0007669"/>
    <property type="project" value="InterPro"/>
</dbReference>
<dbReference type="Pfam" id="PF03810">
    <property type="entry name" value="IBN_N"/>
    <property type="match status" value="1"/>
</dbReference>
<keyword evidence="2" id="KW-0813">Transport</keyword>
<dbReference type="EMBL" id="MU004240">
    <property type="protein sequence ID" value="KAF2665581.1"/>
    <property type="molecule type" value="Genomic_DNA"/>
</dbReference>
<comment type="subcellular location">
    <subcellularLocation>
        <location evidence="1">Cytoplasm</location>
    </subcellularLocation>
</comment>
<dbReference type="InterPro" id="IPR001494">
    <property type="entry name" value="Importin-beta_N"/>
</dbReference>
<sequence>MAWQPSDEPLRQLAQYLKDSLSGQDKTAQKNAEIMLKHAKASPDFTNYLTYLLAASNQPAAITLPRDSYDIARSAAAITLKNTIKSDYKTIPDASKQYIRSVIIQGLQDSSPQIRNYSGSVITEVVRQGGILAWPHLLSDLFTLLDNKDGTFSQQTQEGSIGALLKICEDNKRALDREYNGERPLGFIYPKLLALTTSPIPKVRATALSCINVFLPEKHPIAMASLAQLLSILFSLAMDQSNEVRKQVCRSLLHVAEISPESIIPNLEGLVNYTLTQQKNTQDDELALDAAEFWICLGEDERIVPHLRPYLASIVPVLLESMVYNEEEQLRLESDYDNADEDDRAEDIKPTFATAKPTKGAGASNGQEQESGANGATDPGEMSEGEVSDDDDDPFDDEDGEDSWTLRKCSAAALDVFASYFHDPVFEVTLPYFKQHLVHEDWPYREAAVLALGAIADGCMDAVQPHLPDLTHYLLTLLQDKEPVVRQITCWTLGRYSGWASQLDDAGRQQFFEPMMDGILQRMLDSNKKVQESAASAFANLEEKATSQLKPYCSVIIRQFVNCFAKYKDRNMFILYDCVQTLAEHVGPELSEPDLVNTLMPALINRWNKVQDQSREMFPLLECLSYVASALGDRFEPFAEPIFGRCIKIIYQNLEDALQASQNPGFDIPEKDFLITSLDLLSAILQALPSDKSAILVLSSQPNMFEMLVYCMKDDSNDVRQSGYALLGDSAVYVFEQLRPYLPEMLGVLIPQLDMNQVQYDGEETKYSVVNNACWSLGEICVRQKEEMRPYVDGLLEKLAMILFNDKVPESLSENAAIALGRLGLGCSDQLAPHLGQIAPHFLKALRSIAWTEEKVDALQGLLLMVSLNPQAMESCLLELFVELSTIPEPTTVKPIWTDKQQMLAKAIVLQYKTLMPTFDQFISQMPSENQNKFIRIYVA</sequence>
<reference evidence="8" key="1">
    <citation type="journal article" date="2020" name="Stud. Mycol.">
        <title>101 Dothideomycetes genomes: a test case for predicting lifestyles and emergence of pathogens.</title>
        <authorList>
            <person name="Haridas S."/>
            <person name="Albert R."/>
            <person name="Binder M."/>
            <person name="Bloem J."/>
            <person name="Labutti K."/>
            <person name="Salamov A."/>
            <person name="Andreopoulos B."/>
            <person name="Baker S."/>
            <person name="Barry K."/>
            <person name="Bills G."/>
            <person name="Bluhm B."/>
            <person name="Cannon C."/>
            <person name="Castanera R."/>
            <person name="Culley D."/>
            <person name="Daum C."/>
            <person name="Ezra D."/>
            <person name="Gonzalez J."/>
            <person name="Henrissat B."/>
            <person name="Kuo A."/>
            <person name="Liang C."/>
            <person name="Lipzen A."/>
            <person name="Lutzoni F."/>
            <person name="Magnuson J."/>
            <person name="Mondo S."/>
            <person name="Nolan M."/>
            <person name="Ohm R."/>
            <person name="Pangilinan J."/>
            <person name="Park H.-J."/>
            <person name="Ramirez L."/>
            <person name="Alfaro M."/>
            <person name="Sun H."/>
            <person name="Tritt A."/>
            <person name="Yoshinaga Y."/>
            <person name="Zwiers L.-H."/>
            <person name="Turgeon B."/>
            <person name="Goodwin S."/>
            <person name="Spatafora J."/>
            <person name="Crous P."/>
            <person name="Grigoriev I."/>
        </authorList>
    </citation>
    <scope>NUCLEOTIDE SEQUENCE</scope>
    <source>
        <strain evidence="8">CBS 115976</strain>
    </source>
</reference>
<accession>A0A6A6U1W3</accession>
<evidence type="ECO:0000256" key="6">
    <source>
        <dbReference type="SAM" id="MobiDB-lite"/>
    </source>
</evidence>
<dbReference type="Proteomes" id="UP000799302">
    <property type="component" value="Unassembled WGS sequence"/>
</dbReference>
<evidence type="ECO:0000313" key="9">
    <source>
        <dbReference type="Proteomes" id="UP000799302"/>
    </source>
</evidence>
<feature type="compositionally biased region" description="Acidic residues" evidence="6">
    <location>
        <begin position="381"/>
        <end position="402"/>
    </location>
</feature>
<dbReference type="GO" id="GO:0005737">
    <property type="term" value="C:cytoplasm"/>
    <property type="evidence" value="ECO:0007669"/>
    <property type="project" value="UniProtKB-SubCell"/>
</dbReference>
<dbReference type="InterPro" id="IPR011989">
    <property type="entry name" value="ARM-like"/>
</dbReference>
<feature type="region of interest" description="Disordered" evidence="6">
    <location>
        <begin position="351"/>
        <end position="402"/>
    </location>
</feature>
<organism evidence="8 9">
    <name type="scientific">Microthyrium microscopicum</name>
    <dbReference type="NCBI Taxonomy" id="703497"/>
    <lineage>
        <taxon>Eukaryota</taxon>
        <taxon>Fungi</taxon>
        <taxon>Dikarya</taxon>
        <taxon>Ascomycota</taxon>
        <taxon>Pezizomycotina</taxon>
        <taxon>Dothideomycetes</taxon>
        <taxon>Dothideomycetes incertae sedis</taxon>
        <taxon>Microthyriales</taxon>
        <taxon>Microthyriaceae</taxon>
        <taxon>Microthyrium</taxon>
    </lineage>
</organism>
<dbReference type="GO" id="GO:0005634">
    <property type="term" value="C:nucleus"/>
    <property type="evidence" value="ECO:0007669"/>
    <property type="project" value="UniProtKB-ARBA"/>
</dbReference>
<protein>
    <submittedName>
        <fullName evidence="8">ARM repeat-containing protein</fullName>
    </submittedName>
</protein>
<dbReference type="SMART" id="SM00913">
    <property type="entry name" value="IBN_N"/>
    <property type="match status" value="1"/>
</dbReference>
<dbReference type="InterPro" id="IPR040122">
    <property type="entry name" value="Importin_beta"/>
</dbReference>
<evidence type="ECO:0000256" key="2">
    <source>
        <dbReference type="ARBA" id="ARBA00022448"/>
    </source>
</evidence>
<keyword evidence="5" id="KW-0653">Protein transport</keyword>
<proteinExistence type="predicted"/>
<evidence type="ECO:0000313" key="8">
    <source>
        <dbReference type="EMBL" id="KAF2665581.1"/>
    </source>
</evidence>